<comment type="caution">
    <text evidence="1">The sequence shown here is derived from an EMBL/GenBank/DDBJ whole genome shotgun (WGS) entry which is preliminary data.</text>
</comment>
<organism evidence="1 2">
    <name type="scientific">Daphnia magna</name>
    <dbReference type="NCBI Taxonomy" id="35525"/>
    <lineage>
        <taxon>Eukaryota</taxon>
        <taxon>Metazoa</taxon>
        <taxon>Ecdysozoa</taxon>
        <taxon>Arthropoda</taxon>
        <taxon>Crustacea</taxon>
        <taxon>Branchiopoda</taxon>
        <taxon>Diplostraca</taxon>
        <taxon>Cladocera</taxon>
        <taxon>Anomopoda</taxon>
        <taxon>Daphniidae</taxon>
        <taxon>Daphnia</taxon>
    </lineage>
</organism>
<reference evidence="1 2" key="1">
    <citation type="submission" date="2016-03" db="EMBL/GenBank/DDBJ databases">
        <title>EvidentialGene: Evidence-directed Construction of Genes on Genomes.</title>
        <authorList>
            <person name="Gilbert D.G."/>
            <person name="Choi J.-H."/>
            <person name="Mockaitis K."/>
            <person name="Colbourne J."/>
            <person name="Pfrender M."/>
        </authorList>
    </citation>
    <scope>NUCLEOTIDE SEQUENCE [LARGE SCALE GENOMIC DNA]</scope>
    <source>
        <strain evidence="1 2">Xinb3</strain>
        <tissue evidence="1">Complete organism</tissue>
    </source>
</reference>
<protein>
    <submittedName>
        <fullName evidence="1">Uncharacterized protein</fullName>
    </submittedName>
</protein>
<accession>A0A164L9K9</accession>
<evidence type="ECO:0000313" key="2">
    <source>
        <dbReference type="Proteomes" id="UP000076858"/>
    </source>
</evidence>
<name>A0A164L9K9_9CRUS</name>
<dbReference type="Proteomes" id="UP000076858">
    <property type="component" value="Unassembled WGS sequence"/>
</dbReference>
<sequence>MEDTVNVNTKS</sequence>
<keyword evidence="2" id="KW-1185">Reference proteome</keyword>
<evidence type="ECO:0000313" key="1">
    <source>
        <dbReference type="EMBL" id="KZS03915.1"/>
    </source>
</evidence>
<proteinExistence type="predicted"/>
<dbReference type="EMBL" id="LRGB01003163">
    <property type="protein sequence ID" value="KZS03915.1"/>
    <property type="molecule type" value="Genomic_DNA"/>
</dbReference>
<gene>
    <name evidence="1" type="ORF">APZ42_033277</name>
</gene>